<name>A0A4Q7EBI3_9GAMM</name>
<accession>A0A4Q7EBI3</accession>
<evidence type="ECO:0000313" key="3">
    <source>
        <dbReference type="Proteomes" id="UP000292345"/>
    </source>
</evidence>
<sequence length="199" mass="21714">MNKLIPARCVIAAFLAALAGCSQTPPSAPPAQVNATSSCPLTVVEHPDLEVLPAQSLPEDVVAASGQGGLCNARSYKVTRDFTIWRAWNSTYEGSKFGKWWSLEKPTGLVAQYRTELNICPKYSPLDMLVRCTLKAGSQVVIGPGQSAQCSDYFTYPQSDTNQLYLANAEQVTMNCTTFYGEFSWREAPSQASTTDKQK</sequence>
<keyword evidence="1" id="KW-0732">Signal</keyword>
<gene>
    <name evidence="2" type="ORF">C3B51_14080</name>
</gene>
<organism evidence="2 3">
    <name type="scientific">Pseudoalteromonas rubra</name>
    <dbReference type="NCBI Taxonomy" id="43658"/>
    <lineage>
        <taxon>Bacteria</taxon>
        <taxon>Pseudomonadati</taxon>
        <taxon>Pseudomonadota</taxon>
        <taxon>Gammaproteobacteria</taxon>
        <taxon>Alteromonadales</taxon>
        <taxon>Pseudoalteromonadaceae</taxon>
        <taxon>Pseudoalteromonas</taxon>
    </lineage>
</organism>
<dbReference type="AlphaFoldDB" id="A0A4Q7EBI3"/>
<protein>
    <recommendedName>
        <fullName evidence="4">Lipoprotein</fullName>
    </recommendedName>
</protein>
<proteinExistence type="predicted"/>
<feature type="signal peptide" evidence="1">
    <location>
        <begin position="1"/>
        <end position="19"/>
    </location>
</feature>
<dbReference type="EMBL" id="PPUZ01000037">
    <property type="protein sequence ID" value="RZM79919.1"/>
    <property type="molecule type" value="Genomic_DNA"/>
</dbReference>
<reference evidence="2 3" key="1">
    <citation type="submission" date="2018-01" db="EMBL/GenBank/DDBJ databases">
        <title>Co-occurrence of chitin degradation, pigmentation and bioactivity in marine Pseudoalteromonas.</title>
        <authorList>
            <person name="Paulsen S."/>
            <person name="Gram L."/>
            <person name="Machado H."/>
        </authorList>
    </citation>
    <scope>NUCLEOTIDE SEQUENCE [LARGE SCALE GENOMIC DNA]</scope>
    <source>
        <strain evidence="2 3">S1946</strain>
    </source>
</reference>
<evidence type="ECO:0008006" key="4">
    <source>
        <dbReference type="Google" id="ProtNLM"/>
    </source>
</evidence>
<dbReference type="RefSeq" id="WP_130245439.1">
    <property type="nucleotide sequence ID" value="NZ_PPUZ01000037.1"/>
</dbReference>
<evidence type="ECO:0000256" key="1">
    <source>
        <dbReference type="SAM" id="SignalP"/>
    </source>
</evidence>
<dbReference type="Proteomes" id="UP000292345">
    <property type="component" value="Unassembled WGS sequence"/>
</dbReference>
<evidence type="ECO:0000313" key="2">
    <source>
        <dbReference type="EMBL" id="RZM79919.1"/>
    </source>
</evidence>
<feature type="chain" id="PRO_5020853966" description="Lipoprotein" evidence="1">
    <location>
        <begin position="20"/>
        <end position="199"/>
    </location>
</feature>
<comment type="caution">
    <text evidence="2">The sequence shown here is derived from an EMBL/GenBank/DDBJ whole genome shotgun (WGS) entry which is preliminary data.</text>
</comment>
<dbReference type="PROSITE" id="PS51257">
    <property type="entry name" value="PROKAR_LIPOPROTEIN"/>
    <property type="match status" value="1"/>
</dbReference>